<accession>A0ABT9FLL1</accession>
<evidence type="ECO:0000313" key="2">
    <source>
        <dbReference type="Proteomes" id="UP001241848"/>
    </source>
</evidence>
<comment type="caution">
    <text evidence="1">The sequence shown here is derived from an EMBL/GenBank/DDBJ whole genome shotgun (WGS) entry which is preliminary data.</text>
</comment>
<organism evidence="1 2">
    <name type="scientific">Paenibacillus zeirhizosphaerae</name>
    <dbReference type="NCBI Taxonomy" id="2987519"/>
    <lineage>
        <taxon>Bacteria</taxon>
        <taxon>Bacillati</taxon>
        <taxon>Bacillota</taxon>
        <taxon>Bacilli</taxon>
        <taxon>Bacillales</taxon>
        <taxon>Paenibacillaceae</taxon>
        <taxon>Paenibacillus</taxon>
    </lineage>
</organism>
<evidence type="ECO:0000313" key="1">
    <source>
        <dbReference type="EMBL" id="MDP4095480.1"/>
    </source>
</evidence>
<proteinExistence type="predicted"/>
<dbReference type="EMBL" id="JAPCKK010000001">
    <property type="protein sequence ID" value="MDP4095480.1"/>
    <property type="molecule type" value="Genomic_DNA"/>
</dbReference>
<reference evidence="1 2" key="1">
    <citation type="submission" date="2022-10" db="EMBL/GenBank/DDBJ databases">
        <title>Paenibacillus description and whole genome data of maize root bacterial community.</title>
        <authorList>
            <person name="Marton D."/>
            <person name="Farkas M."/>
            <person name="Cserhati M."/>
        </authorList>
    </citation>
    <scope>NUCLEOTIDE SEQUENCE [LARGE SCALE GENOMIC DNA]</scope>
    <source>
        <strain evidence="1 2">P96</strain>
    </source>
</reference>
<name>A0ABT9FLL1_9BACL</name>
<dbReference type="RefSeq" id="WP_305753107.1">
    <property type="nucleotide sequence ID" value="NZ_JAPCKK010000001.1"/>
</dbReference>
<dbReference type="Proteomes" id="UP001241848">
    <property type="component" value="Unassembled WGS sequence"/>
</dbReference>
<sequence>MIKDVVALDGQVINIGPWDEQIRPFLVSPEERDEEGNVTKEAVYEDRVTNPMPEGAVIEQREIETAPDGGLIVKGSAKPSETELLGRQLAQMKLQGIQQQTTISALGQELAAAKLEIINMKGAGQA</sequence>
<keyword evidence="2" id="KW-1185">Reference proteome</keyword>
<protein>
    <submittedName>
        <fullName evidence="1">XkdW family protein</fullName>
    </submittedName>
</protein>
<gene>
    <name evidence="1" type="ORF">OIN60_01565</name>
</gene>